<evidence type="ECO:0000313" key="2">
    <source>
        <dbReference type="EMBL" id="QHI97617.1"/>
    </source>
</evidence>
<keyword evidence="3" id="KW-1185">Reference proteome</keyword>
<dbReference type="Proteomes" id="UP000464787">
    <property type="component" value="Chromosome"/>
</dbReference>
<dbReference type="AlphaFoldDB" id="A0A857J1X9"/>
<dbReference type="RefSeq" id="WP_160551135.1">
    <property type="nucleotide sequence ID" value="NZ_CP047650.1"/>
</dbReference>
<feature type="compositionally biased region" description="Basic and acidic residues" evidence="1">
    <location>
        <begin position="42"/>
        <end position="57"/>
    </location>
</feature>
<evidence type="ECO:0000313" key="3">
    <source>
        <dbReference type="Proteomes" id="UP000464787"/>
    </source>
</evidence>
<gene>
    <name evidence="2" type="ORF">GT347_06215</name>
</gene>
<protein>
    <submittedName>
        <fullName evidence="2">Uncharacterized protein</fullName>
    </submittedName>
</protein>
<feature type="compositionally biased region" description="Polar residues" evidence="1">
    <location>
        <begin position="1"/>
        <end position="14"/>
    </location>
</feature>
<reference evidence="2 3" key="1">
    <citation type="submission" date="2020-01" db="EMBL/GenBank/DDBJ databases">
        <title>Genome sequencing of strain KACC 21265.</title>
        <authorList>
            <person name="Heo J."/>
            <person name="Kim S.-J."/>
            <person name="Kim J.-S."/>
            <person name="Hong S.-B."/>
            <person name="Kwon S.-W."/>
        </authorList>
    </citation>
    <scope>NUCLEOTIDE SEQUENCE [LARGE SCALE GENOMIC DNA]</scope>
    <source>
        <strain evidence="2 3">KACC 21265</strain>
    </source>
</reference>
<dbReference type="KEGG" id="xyk:GT347_06215"/>
<feature type="region of interest" description="Disordered" evidence="1">
    <location>
        <begin position="1"/>
        <end position="57"/>
    </location>
</feature>
<dbReference type="EMBL" id="CP047650">
    <property type="protein sequence ID" value="QHI97617.1"/>
    <property type="molecule type" value="Genomic_DNA"/>
</dbReference>
<evidence type="ECO:0000256" key="1">
    <source>
        <dbReference type="SAM" id="MobiDB-lite"/>
    </source>
</evidence>
<name>A0A857J1X9_9BURK</name>
<organism evidence="2 3">
    <name type="scientific">Xylophilus rhododendri</name>
    <dbReference type="NCBI Taxonomy" id="2697032"/>
    <lineage>
        <taxon>Bacteria</taxon>
        <taxon>Pseudomonadati</taxon>
        <taxon>Pseudomonadota</taxon>
        <taxon>Betaproteobacteria</taxon>
        <taxon>Burkholderiales</taxon>
        <taxon>Xylophilus</taxon>
    </lineage>
</organism>
<accession>A0A857J1X9</accession>
<proteinExistence type="predicted"/>
<sequence>MNTTPKPHQMQESTAGEEDPGAGLDSADSAIHPDGVAPSAKPDARRSEPARPAKPAD</sequence>